<feature type="compositionally biased region" description="Polar residues" evidence="1">
    <location>
        <begin position="26"/>
        <end position="35"/>
    </location>
</feature>
<feature type="region of interest" description="Disordered" evidence="1">
    <location>
        <begin position="1"/>
        <end position="66"/>
    </location>
</feature>
<evidence type="ECO:0000313" key="2">
    <source>
        <dbReference type="EMBL" id="MFC5521931.1"/>
    </source>
</evidence>
<proteinExistence type="predicted"/>
<organism evidence="2 3">
    <name type="scientific">Polaromonas jejuensis</name>
    <dbReference type="NCBI Taxonomy" id="457502"/>
    <lineage>
        <taxon>Bacteria</taxon>
        <taxon>Pseudomonadati</taxon>
        <taxon>Pseudomonadota</taxon>
        <taxon>Betaproteobacteria</taxon>
        <taxon>Burkholderiales</taxon>
        <taxon>Comamonadaceae</taxon>
        <taxon>Polaromonas</taxon>
    </lineage>
</organism>
<reference evidence="3" key="1">
    <citation type="journal article" date="2019" name="Int. J. Syst. Evol. Microbiol.">
        <title>The Global Catalogue of Microorganisms (GCM) 10K type strain sequencing project: providing services to taxonomists for standard genome sequencing and annotation.</title>
        <authorList>
            <consortium name="The Broad Institute Genomics Platform"/>
            <consortium name="The Broad Institute Genome Sequencing Center for Infectious Disease"/>
            <person name="Wu L."/>
            <person name="Ma J."/>
        </authorList>
    </citation>
    <scope>NUCLEOTIDE SEQUENCE [LARGE SCALE GENOMIC DNA]</scope>
    <source>
        <strain evidence="3">CGMCC 4.7277</strain>
    </source>
</reference>
<name>A0ABW0QAL1_9BURK</name>
<dbReference type="EMBL" id="JBHSMX010000020">
    <property type="protein sequence ID" value="MFC5521931.1"/>
    <property type="molecule type" value="Genomic_DNA"/>
</dbReference>
<feature type="compositionally biased region" description="Basic and acidic residues" evidence="1">
    <location>
        <begin position="36"/>
        <end position="50"/>
    </location>
</feature>
<keyword evidence="3" id="KW-1185">Reference proteome</keyword>
<dbReference type="RefSeq" id="WP_068834423.1">
    <property type="nucleotide sequence ID" value="NZ_JBHSMX010000020.1"/>
</dbReference>
<evidence type="ECO:0000256" key="1">
    <source>
        <dbReference type="SAM" id="MobiDB-lite"/>
    </source>
</evidence>
<feature type="compositionally biased region" description="Polar residues" evidence="1">
    <location>
        <begin position="52"/>
        <end position="66"/>
    </location>
</feature>
<gene>
    <name evidence="2" type="ORF">ACFPP7_13560</name>
</gene>
<evidence type="ECO:0000313" key="3">
    <source>
        <dbReference type="Proteomes" id="UP001596084"/>
    </source>
</evidence>
<comment type="caution">
    <text evidence="2">The sequence shown here is derived from an EMBL/GenBank/DDBJ whole genome shotgun (WGS) entry which is preliminary data.</text>
</comment>
<protein>
    <submittedName>
        <fullName evidence="2">Uncharacterized protein</fullName>
    </submittedName>
</protein>
<dbReference type="Proteomes" id="UP001596084">
    <property type="component" value="Unassembled WGS sequence"/>
</dbReference>
<sequence length="66" mass="7300">MSSSKQNPRDKQLGQTGKVANDHNKLGQQAITQKNEGQRTPDSRTDREAHLGSSNQTQSRRGNMGH</sequence>
<accession>A0ABW0QAL1</accession>